<organism evidence="1 2">
    <name type="scientific">Microbulbifer halophilus</name>
    <dbReference type="NCBI Taxonomy" id="453963"/>
    <lineage>
        <taxon>Bacteria</taxon>
        <taxon>Pseudomonadati</taxon>
        <taxon>Pseudomonadota</taxon>
        <taxon>Gammaproteobacteria</taxon>
        <taxon>Cellvibrionales</taxon>
        <taxon>Microbulbiferaceae</taxon>
        <taxon>Microbulbifer</taxon>
    </lineage>
</organism>
<dbReference type="RefSeq" id="WP_265720839.1">
    <property type="nucleotide sequence ID" value="NZ_JAPIVK010000006.1"/>
</dbReference>
<dbReference type="Proteomes" id="UP001597425">
    <property type="component" value="Unassembled WGS sequence"/>
</dbReference>
<sequence length="365" mass="40383">MKKQRDLSTSVGACLQAKSFGLRVNRFVRLQAGSYGLALAALFGAGAAAAQQVETHTLQNEHLSYRFTPEIGGRGLGFSVAGGENLLKVGEAVRETPAPEVSAESGFVPYFGHIIWPGPQGDWWKHQSLNAERRESAAVWPPDPFTVLADSELETLGETEATMVSPASPVTGLQLTKRYRLDGETLVHRVEAANRRDEPVQWDIWFNTRVSPEARLYVPVEDFDGDLRLEKFPEMSAEAQVDPDKSELGLFDFSRGNHVKAKAYIEPAAGWIAAFDRGQLFLIEFDQQPRDSIHPEQGQVEVYLEQDPDKPGSGIMELEVHAPYRALTPGESMAAEERWRALAYTGEDNVEGHLRALEKLGLEGL</sequence>
<evidence type="ECO:0000313" key="2">
    <source>
        <dbReference type="Proteomes" id="UP001597425"/>
    </source>
</evidence>
<reference evidence="2" key="1">
    <citation type="journal article" date="2019" name="Int. J. Syst. Evol. Microbiol.">
        <title>The Global Catalogue of Microorganisms (GCM) 10K type strain sequencing project: providing services to taxonomists for standard genome sequencing and annotation.</title>
        <authorList>
            <consortium name="The Broad Institute Genomics Platform"/>
            <consortium name="The Broad Institute Genome Sequencing Center for Infectious Disease"/>
            <person name="Wu L."/>
            <person name="Ma J."/>
        </authorList>
    </citation>
    <scope>NUCLEOTIDE SEQUENCE [LARGE SCALE GENOMIC DNA]</scope>
    <source>
        <strain evidence="2">KCTC 12848</strain>
    </source>
</reference>
<proteinExistence type="predicted"/>
<name>A0ABW5E9M4_9GAMM</name>
<comment type="caution">
    <text evidence="1">The sequence shown here is derived from an EMBL/GenBank/DDBJ whole genome shotgun (WGS) entry which is preliminary data.</text>
</comment>
<keyword evidence="2" id="KW-1185">Reference proteome</keyword>
<dbReference type="EMBL" id="JBHUJD010000003">
    <property type="protein sequence ID" value="MFD2309360.1"/>
    <property type="molecule type" value="Genomic_DNA"/>
</dbReference>
<accession>A0ABW5E9M4</accession>
<protein>
    <submittedName>
        <fullName evidence="1">DUF4380 domain-containing protein</fullName>
    </submittedName>
</protein>
<gene>
    <name evidence="1" type="ORF">ACFSKX_02935</name>
</gene>
<evidence type="ECO:0000313" key="1">
    <source>
        <dbReference type="EMBL" id="MFD2309360.1"/>
    </source>
</evidence>
<dbReference type="Pfam" id="PF14315">
    <property type="entry name" value="DUF4380"/>
    <property type="match status" value="1"/>
</dbReference>
<dbReference type="InterPro" id="IPR025488">
    <property type="entry name" value="DUF4380"/>
</dbReference>